<organism evidence="1 2">
    <name type="scientific">Trichostrongylus colubriformis</name>
    <name type="common">Black scour worm</name>
    <dbReference type="NCBI Taxonomy" id="6319"/>
    <lineage>
        <taxon>Eukaryota</taxon>
        <taxon>Metazoa</taxon>
        <taxon>Ecdysozoa</taxon>
        <taxon>Nematoda</taxon>
        <taxon>Chromadorea</taxon>
        <taxon>Rhabditida</taxon>
        <taxon>Rhabditina</taxon>
        <taxon>Rhabditomorpha</taxon>
        <taxon>Strongyloidea</taxon>
        <taxon>Trichostrongylidae</taxon>
        <taxon>Trichostrongylus</taxon>
    </lineage>
</organism>
<sequence length="83" mass="8940">MFRSTGGTFRCATQLTGSSVWFTPCCRRSPERSEDHLTGDDLDGGRGACNKRYLDGVARKDRGAFGRGAGGFSHNCCSPQTGF</sequence>
<dbReference type="Proteomes" id="UP001331761">
    <property type="component" value="Unassembled WGS sequence"/>
</dbReference>
<name>A0AAN8IPA9_TRICO</name>
<evidence type="ECO:0000313" key="2">
    <source>
        <dbReference type="Proteomes" id="UP001331761"/>
    </source>
</evidence>
<accession>A0AAN8IPA9</accession>
<proteinExistence type="predicted"/>
<comment type="caution">
    <text evidence="1">The sequence shown here is derived from an EMBL/GenBank/DDBJ whole genome shotgun (WGS) entry which is preliminary data.</text>
</comment>
<protein>
    <submittedName>
        <fullName evidence="1">Uncharacterized protein</fullName>
    </submittedName>
</protein>
<evidence type="ECO:0000313" key="1">
    <source>
        <dbReference type="EMBL" id="KAK5981824.1"/>
    </source>
</evidence>
<dbReference type="AlphaFoldDB" id="A0AAN8IPA9"/>
<dbReference type="EMBL" id="WIXE01005871">
    <property type="protein sequence ID" value="KAK5981824.1"/>
    <property type="molecule type" value="Genomic_DNA"/>
</dbReference>
<gene>
    <name evidence="1" type="ORF">GCK32_000349</name>
</gene>
<keyword evidence="2" id="KW-1185">Reference proteome</keyword>
<reference evidence="1 2" key="1">
    <citation type="submission" date="2019-10" db="EMBL/GenBank/DDBJ databases">
        <title>Assembly and Annotation for the nematode Trichostrongylus colubriformis.</title>
        <authorList>
            <person name="Martin J."/>
        </authorList>
    </citation>
    <scope>NUCLEOTIDE SEQUENCE [LARGE SCALE GENOMIC DNA]</scope>
    <source>
        <strain evidence="1">G859</strain>
        <tissue evidence="1">Whole worm</tissue>
    </source>
</reference>